<proteinExistence type="predicted"/>
<name>A0AB38UUN3_9MYCO</name>
<comment type="caution">
    <text evidence="1">The sequence shown here is derived from an EMBL/GenBank/DDBJ whole genome shotgun (WGS) entry which is preliminary data.</text>
</comment>
<evidence type="ECO:0000313" key="4">
    <source>
        <dbReference type="Proteomes" id="UP000279331"/>
    </source>
</evidence>
<dbReference type="Proteomes" id="UP000271464">
    <property type="component" value="Unassembled WGS sequence"/>
</dbReference>
<dbReference type="Proteomes" id="UP000279331">
    <property type="component" value="Unassembled WGS sequence"/>
</dbReference>
<dbReference type="EMBL" id="UPHM01000083">
    <property type="protein sequence ID" value="VAZ95305.1"/>
    <property type="molecule type" value="Genomic_DNA"/>
</dbReference>
<evidence type="ECO:0000313" key="1">
    <source>
        <dbReference type="EMBL" id="VAZ84327.1"/>
    </source>
</evidence>
<gene>
    <name evidence="1" type="ORF">LAUMK42_03147</name>
    <name evidence="2" type="ORF">LAUMK4_03094</name>
</gene>
<evidence type="ECO:0000313" key="3">
    <source>
        <dbReference type="Proteomes" id="UP000271464"/>
    </source>
</evidence>
<organism evidence="1 4">
    <name type="scientific">Mycobacterium persicum</name>
    <dbReference type="NCBI Taxonomy" id="1487726"/>
    <lineage>
        <taxon>Bacteria</taxon>
        <taxon>Bacillati</taxon>
        <taxon>Actinomycetota</taxon>
        <taxon>Actinomycetes</taxon>
        <taxon>Mycobacteriales</taxon>
        <taxon>Mycobacteriaceae</taxon>
        <taxon>Mycobacterium</taxon>
    </lineage>
</organism>
<protein>
    <submittedName>
        <fullName evidence="1">Uncharacterized protein</fullName>
    </submittedName>
</protein>
<sequence>MSAPALPKPDALPVPELKKPDDGLAVEFPKPGAAGISMIWIVPPCKAPMTVASMDVAGPPMSMVTVGPVRVDDEMVTGPR</sequence>
<reference evidence="3 4" key="1">
    <citation type="submission" date="2018-09" db="EMBL/GenBank/DDBJ databases">
        <authorList>
            <person name="Tagini F."/>
        </authorList>
    </citation>
    <scope>NUCLEOTIDE SEQUENCE [LARGE SCALE GENOMIC DNA]</scope>
    <source>
        <strain evidence="2 3">MK4</strain>
        <strain evidence="1 4">MK42</strain>
    </source>
</reference>
<dbReference type="EMBL" id="UPHL01000086">
    <property type="protein sequence ID" value="VAZ84327.1"/>
    <property type="molecule type" value="Genomic_DNA"/>
</dbReference>
<keyword evidence="3" id="KW-1185">Reference proteome</keyword>
<dbReference type="AlphaFoldDB" id="A0AB38UUN3"/>
<accession>A0AB38UUN3</accession>
<evidence type="ECO:0000313" key="2">
    <source>
        <dbReference type="EMBL" id="VAZ95305.1"/>
    </source>
</evidence>